<dbReference type="Pfam" id="PF03977">
    <property type="entry name" value="OAD_beta"/>
    <property type="match status" value="1"/>
</dbReference>
<dbReference type="RefSeq" id="WP_230756601.1">
    <property type="nucleotide sequence ID" value="NZ_JAINWA010000003.1"/>
</dbReference>
<dbReference type="GO" id="GO:0006814">
    <property type="term" value="P:sodium ion transport"/>
    <property type="evidence" value="ECO:0007669"/>
    <property type="project" value="UniProtKB-UniRule"/>
</dbReference>
<keyword evidence="2 7" id="KW-1003">Cell membrane</keyword>
<evidence type="ECO:0000256" key="2">
    <source>
        <dbReference type="ARBA" id="ARBA00022475"/>
    </source>
</evidence>
<dbReference type="GO" id="GO:0005886">
    <property type="term" value="C:plasma membrane"/>
    <property type="evidence" value="ECO:0007669"/>
    <property type="project" value="UniProtKB-SubCell"/>
</dbReference>
<protein>
    <submittedName>
        <fullName evidence="9">Sodium ion-translocating decarboxylase subunit beta</fullName>
    </submittedName>
</protein>
<sequence>MLEEIVRFFSAGILSIGLKEIAMYLIGAALIWLAIEKDYEPMLLLPIGFGAILINLPLGTVWEMYGEPGILQTLFNAGILSEVFPLLIFIGVGAMIDFSPLFQRPWLMLFGAAAHIGIFVTVIIAMAFGYDLKEAACIGVIGAADGPTTIIVTKQFAKDLLGPIMVVAYSYMSLVPIIQPPVIRALTTKKERLIRMQAVDHQIPRSVTISFPIIVTIVSCLLVPMGAPLIGFLMFGNLLRVCGVLEKLSSTAQNELANIVTLLLGISVAASMRADAFLRLETLGIMALGLIAFIINTAGGVLFAKLINLFLPKTKKINPMIGACGISAFPMSSRVIQKMALKDDPHNIILMHAVSANVSGQLGSVIAGGLLLALVPLLAGGM</sequence>
<comment type="subcellular location">
    <subcellularLocation>
        <location evidence="1">Cell membrane</location>
        <topology evidence="1">Multi-pass membrane protein</topology>
    </subcellularLocation>
</comment>
<dbReference type="GO" id="GO:0016829">
    <property type="term" value="F:lyase activity"/>
    <property type="evidence" value="ECO:0007669"/>
    <property type="project" value="InterPro"/>
</dbReference>
<accession>A0AAE3EKA8</accession>
<keyword evidence="4" id="KW-1278">Translocase</keyword>
<keyword evidence="5 8" id="KW-1133">Transmembrane helix</keyword>
<evidence type="ECO:0000313" key="10">
    <source>
        <dbReference type="Proteomes" id="UP001198163"/>
    </source>
</evidence>
<dbReference type="PANTHER" id="PTHR35806:SF1">
    <property type="entry name" value="OXALOACETATE DECARBOXYLASE BETA CHAIN 2"/>
    <property type="match status" value="1"/>
</dbReference>
<feature type="transmembrane region" description="Helical" evidence="8">
    <location>
        <begin position="286"/>
        <end position="311"/>
    </location>
</feature>
<keyword evidence="10" id="KW-1185">Reference proteome</keyword>
<organism evidence="9 10">
    <name type="scientific">Teretinema zuelzerae</name>
    <dbReference type="NCBI Taxonomy" id="156"/>
    <lineage>
        <taxon>Bacteria</taxon>
        <taxon>Pseudomonadati</taxon>
        <taxon>Spirochaetota</taxon>
        <taxon>Spirochaetia</taxon>
        <taxon>Spirochaetales</taxon>
        <taxon>Treponemataceae</taxon>
        <taxon>Teretinema</taxon>
    </lineage>
</organism>
<dbReference type="NCBIfam" id="TIGR01109">
    <property type="entry name" value="Na_pump_decarbB"/>
    <property type="match status" value="1"/>
</dbReference>
<evidence type="ECO:0000256" key="8">
    <source>
        <dbReference type="SAM" id="Phobius"/>
    </source>
</evidence>
<dbReference type="Proteomes" id="UP001198163">
    <property type="component" value="Unassembled WGS sequence"/>
</dbReference>
<proteinExistence type="predicted"/>
<feature type="transmembrane region" description="Helical" evidence="8">
    <location>
        <begin position="207"/>
        <end position="236"/>
    </location>
</feature>
<feature type="transmembrane region" description="Helical" evidence="8">
    <location>
        <begin position="42"/>
        <end position="62"/>
    </location>
</feature>
<comment type="caution">
    <text evidence="9">The sequence shown here is derived from an EMBL/GenBank/DDBJ whole genome shotgun (WGS) entry which is preliminary data.</text>
</comment>
<gene>
    <name evidence="9" type="ORF">K7J14_12070</name>
</gene>
<evidence type="ECO:0000256" key="7">
    <source>
        <dbReference type="PIRNR" id="PIRNR015658"/>
    </source>
</evidence>
<feature type="transmembrane region" description="Helical" evidence="8">
    <location>
        <begin position="256"/>
        <end position="274"/>
    </location>
</feature>
<reference evidence="9" key="1">
    <citation type="submission" date="2021-08" db="EMBL/GenBank/DDBJ databases">
        <title>Comparative analyses of Brucepasteria parasyntrophica and Teretinema zuelzerae.</title>
        <authorList>
            <person name="Song Y."/>
            <person name="Brune A."/>
        </authorList>
    </citation>
    <scope>NUCLEOTIDE SEQUENCE</scope>
    <source>
        <strain evidence="9">DSM 1903</strain>
    </source>
</reference>
<dbReference type="InterPro" id="IPR005661">
    <property type="entry name" value="OadB_MmdB"/>
</dbReference>
<feature type="transmembrane region" description="Helical" evidence="8">
    <location>
        <begin position="164"/>
        <end position="186"/>
    </location>
</feature>
<evidence type="ECO:0000313" key="9">
    <source>
        <dbReference type="EMBL" id="MCD1655431.1"/>
    </source>
</evidence>
<keyword evidence="7" id="KW-0406">Ion transport</keyword>
<keyword evidence="7" id="KW-0915">Sodium</keyword>
<keyword evidence="7" id="KW-0739">Sodium transport</keyword>
<evidence type="ECO:0000256" key="5">
    <source>
        <dbReference type="ARBA" id="ARBA00022989"/>
    </source>
</evidence>
<evidence type="ECO:0000256" key="1">
    <source>
        <dbReference type="ARBA" id="ARBA00004651"/>
    </source>
</evidence>
<dbReference type="PANTHER" id="PTHR35806">
    <property type="entry name" value="OXALOACETATE DECARBOXYLASE BETA CHAIN 2"/>
    <property type="match status" value="1"/>
</dbReference>
<name>A0AAE3EKA8_9SPIR</name>
<keyword evidence="3 8" id="KW-0812">Transmembrane</keyword>
<keyword evidence="6 7" id="KW-0472">Membrane</keyword>
<dbReference type="EMBL" id="JAINWA010000003">
    <property type="protein sequence ID" value="MCD1655431.1"/>
    <property type="molecule type" value="Genomic_DNA"/>
</dbReference>
<feature type="transmembrane region" description="Helical" evidence="8">
    <location>
        <begin position="74"/>
        <end position="94"/>
    </location>
</feature>
<dbReference type="AlphaFoldDB" id="A0AAE3EKA8"/>
<feature type="transmembrane region" description="Helical" evidence="8">
    <location>
        <begin position="106"/>
        <end position="130"/>
    </location>
</feature>
<keyword evidence="7" id="KW-0813">Transport</keyword>
<evidence type="ECO:0000256" key="4">
    <source>
        <dbReference type="ARBA" id="ARBA00022967"/>
    </source>
</evidence>
<evidence type="ECO:0000256" key="3">
    <source>
        <dbReference type="ARBA" id="ARBA00022692"/>
    </source>
</evidence>
<feature type="transmembrane region" description="Helical" evidence="8">
    <location>
        <begin position="12"/>
        <end position="35"/>
    </location>
</feature>
<evidence type="ECO:0000256" key="6">
    <source>
        <dbReference type="ARBA" id="ARBA00023136"/>
    </source>
</evidence>
<feature type="transmembrane region" description="Helical" evidence="8">
    <location>
        <begin position="348"/>
        <end position="379"/>
    </location>
</feature>
<dbReference type="PIRSF" id="PIRSF015658">
    <property type="entry name" value="MmdB_OadB"/>
    <property type="match status" value="1"/>
</dbReference>